<keyword evidence="2" id="KW-1185">Reference proteome</keyword>
<name>A0A9W4XD00_9PLEO</name>
<gene>
    <name evidence="1" type="ORF">PDIGIT_LOCUS258</name>
</gene>
<dbReference type="Proteomes" id="UP001152607">
    <property type="component" value="Unassembled WGS sequence"/>
</dbReference>
<evidence type="ECO:0000313" key="2">
    <source>
        <dbReference type="Proteomes" id="UP001152607"/>
    </source>
</evidence>
<reference evidence="1" key="1">
    <citation type="submission" date="2023-01" db="EMBL/GenBank/DDBJ databases">
        <authorList>
            <person name="Van Ghelder C."/>
            <person name="Rancurel C."/>
        </authorList>
    </citation>
    <scope>NUCLEOTIDE SEQUENCE</scope>
    <source>
        <strain evidence="1">CNCM I-4278</strain>
    </source>
</reference>
<dbReference type="AlphaFoldDB" id="A0A9W4XD00"/>
<proteinExistence type="predicted"/>
<evidence type="ECO:0008006" key="3">
    <source>
        <dbReference type="Google" id="ProtNLM"/>
    </source>
</evidence>
<comment type="caution">
    <text evidence="1">The sequence shown here is derived from an EMBL/GenBank/DDBJ whole genome shotgun (WGS) entry which is preliminary data.</text>
</comment>
<dbReference type="EMBL" id="CAOQHR010000001">
    <property type="protein sequence ID" value="CAI6232130.1"/>
    <property type="molecule type" value="Genomic_DNA"/>
</dbReference>
<evidence type="ECO:0000313" key="1">
    <source>
        <dbReference type="EMBL" id="CAI6232130.1"/>
    </source>
</evidence>
<protein>
    <recommendedName>
        <fullName evidence="3">Transposase</fullName>
    </recommendedName>
</protein>
<organism evidence="1 2">
    <name type="scientific">Periconia digitata</name>
    <dbReference type="NCBI Taxonomy" id="1303443"/>
    <lineage>
        <taxon>Eukaryota</taxon>
        <taxon>Fungi</taxon>
        <taxon>Dikarya</taxon>
        <taxon>Ascomycota</taxon>
        <taxon>Pezizomycotina</taxon>
        <taxon>Dothideomycetes</taxon>
        <taxon>Pleosporomycetidae</taxon>
        <taxon>Pleosporales</taxon>
        <taxon>Massarineae</taxon>
        <taxon>Periconiaceae</taxon>
        <taxon>Periconia</taxon>
    </lineage>
</organism>
<accession>A0A9W4XD00</accession>
<sequence>MGLADSCYTSINYLKERVGERVCVYACVRKYGVGVNKKMGGWMGERTSAYVHVRTRGQYPCFCVIRGPSFFPSHASVRAYVRALSCY</sequence>